<dbReference type="AlphaFoldDB" id="Q6AM26"/>
<reference evidence="8" key="1">
    <citation type="journal article" date="2004" name="Environ. Microbiol.">
        <title>The genome of Desulfotalea psychrophila, a sulfate-reducing bacterium from permanently cold Arctic sediments.</title>
        <authorList>
            <person name="Rabus R."/>
            <person name="Ruepp A."/>
            <person name="Frickey T."/>
            <person name="Rattei T."/>
            <person name="Fartmann B."/>
            <person name="Stark M."/>
            <person name="Bauer M."/>
            <person name="Zibat A."/>
            <person name="Lombardot T."/>
            <person name="Becker I."/>
            <person name="Amann J."/>
            <person name="Gellner K."/>
            <person name="Teeling H."/>
            <person name="Leuschner W.D."/>
            <person name="Gloeckner F.-O."/>
            <person name="Lupas A.N."/>
            <person name="Amann R."/>
            <person name="Klenk H.-P."/>
        </authorList>
    </citation>
    <scope>NUCLEOTIDE SEQUENCE [LARGE SCALE GENOMIC DNA]</scope>
    <source>
        <strain evidence="8">DSM 12343 / LSv54</strain>
    </source>
</reference>
<evidence type="ECO:0000256" key="5">
    <source>
        <dbReference type="SAM" id="Phobius"/>
    </source>
</evidence>
<dbReference type="InterPro" id="IPR052165">
    <property type="entry name" value="Membrane_assoc_protease"/>
</dbReference>
<evidence type="ECO:0000256" key="1">
    <source>
        <dbReference type="ARBA" id="ARBA00004141"/>
    </source>
</evidence>
<organism evidence="7 8">
    <name type="scientific">Desulfotalea psychrophila (strain LSv54 / DSM 12343)</name>
    <dbReference type="NCBI Taxonomy" id="177439"/>
    <lineage>
        <taxon>Bacteria</taxon>
        <taxon>Pseudomonadati</taxon>
        <taxon>Thermodesulfobacteriota</taxon>
        <taxon>Desulfobulbia</taxon>
        <taxon>Desulfobulbales</taxon>
        <taxon>Desulfocapsaceae</taxon>
        <taxon>Desulfotalea</taxon>
    </lineage>
</organism>
<evidence type="ECO:0000259" key="6">
    <source>
        <dbReference type="Pfam" id="PF01957"/>
    </source>
</evidence>
<gene>
    <name evidence="7" type="ordered locus">DP1870</name>
</gene>
<dbReference type="InterPro" id="IPR012340">
    <property type="entry name" value="NA-bd_OB-fold"/>
</dbReference>
<dbReference type="GO" id="GO:0005886">
    <property type="term" value="C:plasma membrane"/>
    <property type="evidence" value="ECO:0007669"/>
    <property type="project" value="TreeGrafter"/>
</dbReference>
<dbReference type="KEGG" id="dps:DP1870"/>
<evidence type="ECO:0000256" key="3">
    <source>
        <dbReference type="ARBA" id="ARBA00022989"/>
    </source>
</evidence>
<dbReference type="PANTHER" id="PTHR33507:SF3">
    <property type="entry name" value="INNER MEMBRANE PROTEIN YBBJ"/>
    <property type="match status" value="1"/>
</dbReference>
<evidence type="ECO:0000256" key="4">
    <source>
        <dbReference type="ARBA" id="ARBA00023136"/>
    </source>
</evidence>
<evidence type="ECO:0000313" key="8">
    <source>
        <dbReference type="Proteomes" id="UP000000602"/>
    </source>
</evidence>
<keyword evidence="4 5" id="KW-0472">Membrane</keyword>
<proteinExistence type="predicted"/>
<dbReference type="Gene3D" id="2.40.50.140">
    <property type="entry name" value="Nucleic acid-binding proteins"/>
    <property type="match status" value="1"/>
</dbReference>
<keyword evidence="8" id="KW-1185">Reference proteome</keyword>
<feature type="transmembrane region" description="Helical" evidence="5">
    <location>
        <begin position="51"/>
        <end position="71"/>
    </location>
</feature>
<dbReference type="STRING" id="177439.DP1870"/>
<accession>Q6AM26</accession>
<dbReference type="OrthoDB" id="5432219at2"/>
<dbReference type="HOGENOM" id="CLU_116732_1_2_7"/>
<keyword evidence="2 5" id="KW-0812">Transmembrane</keyword>
<keyword evidence="3 5" id="KW-1133">Transmembrane helix</keyword>
<name>Q6AM26_DESPS</name>
<dbReference type="Pfam" id="PF01957">
    <property type="entry name" value="NfeD"/>
    <property type="match status" value="1"/>
</dbReference>
<protein>
    <recommendedName>
        <fullName evidence="6">NfeD-like C-terminal domain-containing protein</fullName>
    </recommendedName>
</protein>
<dbReference type="Proteomes" id="UP000000602">
    <property type="component" value="Chromosome"/>
</dbReference>
<comment type="subcellular location">
    <subcellularLocation>
        <location evidence="1">Membrane</location>
        <topology evidence="1">Multi-pass membrane protein</topology>
    </subcellularLocation>
</comment>
<dbReference type="eggNOG" id="COG1585">
    <property type="taxonomic scope" value="Bacteria"/>
</dbReference>
<dbReference type="InterPro" id="IPR002810">
    <property type="entry name" value="NfeD-like_C"/>
</dbReference>
<dbReference type="SUPFAM" id="SSF141322">
    <property type="entry name" value="NfeD domain-like"/>
    <property type="match status" value="1"/>
</dbReference>
<evidence type="ECO:0000313" key="7">
    <source>
        <dbReference type="EMBL" id="CAG36599.1"/>
    </source>
</evidence>
<feature type="transmembrane region" description="Helical" evidence="5">
    <location>
        <begin position="12"/>
        <end position="45"/>
    </location>
</feature>
<evidence type="ECO:0000256" key="2">
    <source>
        <dbReference type="ARBA" id="ARBA00022692"/>
    </source>
</evidence>
<dbReference type="PANTHER" id="PTHR33507">
    <property type="entry name" value="INNER MEMBRANE PROTEIN YBBJ"/>
    <property type="match status" value="1"/>
</dbReference>
<dbReference type="EMBL" id="CR522870">
    <property type="protein sequence ID" value="CAG36599.1"/>
    <property type="molecule type" value="Genomic_DNA"/>
</dbReference>
<sequence>MVKNMTLSYSLIWFLVGVLFLIVELLLPGFILIFFTAGCWIAGLTAWLTDIGLPTQILIFIISSLLFLFSLRRYCLKTFKGSTRDDHEDPYINSKIGKTALVTKEISANTPGEIKVMGSFWRAVADESIEEGQSVLVTSQESEDGLTFRVKKL</sequence>
<feature type="domain" description="NfeD-like C-terminal" evidence="6">
    <location>
        <begin position="94"/>
        <end position="152"/>
    </location>
</feature>